<sequence length="867" mass="93898">MAWFNRLTNILRRTRVCDEIDEELQYHIEARTADGVAKGMSREEARANAVRRFGNATLSRERSYEADMLVWLETILQDLRYGARNLRSNPLVSAVAVLSMALAIGATTAIFSVVHTVLLRALPYQNADRIVMLWGTDKVNNSLENNTSVPNFEDWRKRTRTLENLATYREVEASFSIDGKADWIEYAAVYGDFFGLMGRAPVLGRTFVTDEPDGHQVVLSYRLWQSRFGGSPSVLGQTVQLNGLTSQIVGVMPQGFAFPSEGALLWTPASAIPGWQIRRSGRNHGFGPILGRLRPDATLDQARAEVEVISQGLAAQYPSDNADRGMRLVPLAAQVHGKTVPFMLAILSGAVLLVLLIACANVANLLLARGAARSEEIAVRSALGASNGRIVRQLLTESLLLSCLAGALGLPFAALGVRALIALAPHGIARLGEARLDVPVLVFSLGLSLATGMLFGFAPAMRISRQARNRQTTSGADSHWMRRAFVVAQVALAVVLLTGAGLLIRSFFAIQSVDPGFRTARVLAATLRFGSGLPSDRRAALYREAMARIGSLVGVRAVGAISTMFYQGNDAKFGLRAVEGRALETREQWTPMTWATVSGDYFQALGIPLLRGRFFSDEDTKNTTPVVIINETMARRYWPGTDPIGKGIKGFDARGRNDEWVRVIGVVKDMHSSGLERSPIAQIYETQSQSLDDTENLVVYTDASEAVLRNTIGSLDHSAVLTDVTTLGAQLQEQNLPRRFQTLLLSLFAALALGLAGAGIFAMMHYTVALRTKEIGIRMALGASRAAVVGMILHEGFLLVAMGCAIGLAGSLAFSRSIRSLLFEVGPGDPATLSAVSLLLAGIALLACYIPVRRATHVDPVIALRCD</sequence>
<feature type="transmembrane region" description="Helical" evidence="7">
    <location>
        <begin position="484"/>
        <end position="508"/>
    </location>
</feature>
<feature type="domain" description="ABC3 transporter permease C-terminal" evidence="8">
    <location>
        <begin position="747"/>
        <end position="860"/>
    </location>
</feature>
<feature type="domain" description="MacB-like periplasmic core" evidence="9">
    <location>
        <begin position="93"/>
        <end position="307"/>
    </location>
</feature>
<dbReference type="EMBL" id="JBHSPH010000002">
    <property type="protein sequence ID" value="MFC5861739.1"/>
    <property type="molecule type" value="Genomic_DNA"/>
</dbReference>
<keyword evidence="3 7" id="KW-0812">Transmembrane</keyword>
<keyword evidence="2" id="KW-1003">Cell membrane</keyword>
<evidence type="ECO:0000313" key="10">
    <source>
        <dbReference type="EMBL" id="MFC5861739.1"/>
    </source>
</evidence>
<organism evidence="10 11">
    <name type="scientific">Acidicapsa dinghuensis</name>
    <dbReference type="NCBI Taxonomy" id="2218256"/>
    <lineage>
        <taxon>Bacteria</taxon>
        <taxon>Pseudomonadati</taxon>
        <taxon>Acidobacteriota</taxon>
        <taxon>Terriglobia</taxon>
        <taxon>Terriglobales</taxon>
        <taxon>Acidobacteriaceae</taxon>
        <taxon>Acidicapsa</taxon>
    </lineage>
</organism>
<feature type="transmembrane region" description="Helical" evidence="7">
    <location>
        <begin position="399"/>
        <end position="421"/>
    </location>
</feature>
<evidence type="ECO:0000256" key="2">
    <source>
        <dbReference type="ARBA" id="ARBA00022475"/>
    </source>
</evidence>
<dbReference type="NCBIfam" id="TIGR03434">
    <property type="entry name" value="ADOP"/>
    <property type="match status" value="1"/>
</dbReference>
<evidence type="ECO:0000256" key="6">
    <source>
        <dbReference type="ARBA" id="ARBA00038076"/>
    </source>
</evidence>
<dbReference type="InterPro" id="IPR017800">
    <property type="entry name" value="ADOP"/>
</dbReference>
<feature type="domain" description="MacB-like periplasmic core" evidence="9">
    <location>
        <begin position="515"/>
        <end position="672"/>
    </location>
</feature>
<keyword evidence="5 7" id="KW-0472">Membrane</keyword>
<dbReference type="Pfam" id="PF12704">
    <property type="entry name" value="MacB_PCD"/>
    <property type="match status" value="2"/>
</dbReference>
<comment type="caution">
    <text evidence="10">The sequence shown here is derived from an EMBL/GenBank/DDBJ whole genome shotgun (WGS) entry which is preliminary data.</text>
</comment>
<dbReference type="PANTHER" id="PTHR30572:SF4">
    <property type="entry name" value="ABC TRANSPORTER PERMEASE YTRF"/>
    <property type="match status" value="1"/>
</dbReference>
<evidence type="ECO:0000259" key="9">
    <source>
        <dbReference type="Pfam" id="PF12704"/>
    </source>
</evidence>
<comment type="similarity">
    <text evidence="6">Belongs to the ABC-4 integral membrane protein family.</text>
</comment>
<evidence type="ECO:0000256" key="7">
    <source>
        <dbReference type="SAM" id="Phobius"/>
    </source>
</evidence>
<dbReference type="Pfam" id="PF02687">
    <property type="entry name" value="FtsX"/>
    <property type="match status" value="2"/>
</dbReference>
<name>A0ABW1EBM2_9BACT</name>
<dbReference type="RefSeq" id="WP_263337303.1">
    <property type="nucleotide sequence ID" value="NZ_JAGSYH010000004.1"/>
</dbReference>
<evidence type="ECO:0000256" key="3">
    <source>
        <dbReference type="ARBA" id="ARBA00022692"/>
    </source>
</evidence>
<feature type="transmembrane region" description="Helical" evidence="7">
    <location>
        <begin position="787"/>
        <end position="813"/>
    </location>
</feature>
<evidence type="ECO:0000256" key="1">
    <source>
        <dbReference type="ARBA" id="ARBA00004651"/>
    </source>
</evidence>
<dbReference type="InterPro" id="IPR047928">
    <property type="entry name" value="Perm_prefix_1"/>
</dbReference>
<evidence type="ECO:0000256" key="5">
    <source>
        <dbReference type="ARBA" id="ARBA00023136"/>
    </source>
</evidence>
<keyword evidence="4 7" id="KW-1133">Transmembrane helix</keyword>
<comment type="subcellular location">
    <subcellularLocation>
        <location evidence="1">Cell membrane</location>
        <topology evidence="1">Multi-pass membrane protein</topology>
    </subcellularLocation>
</comment>
<evidence type="ECO:0000313" key="11">
    <source>
        <dbReference type="Proteomes" id="UP001596091"/>
    </source>
</evidence>
<dbReference type="NCBIfam" id="NF038403">
    <property type="entry name" value="perm_prefix_1"/>
    <property type="match status" value="1"/>
</dbReference>
<feature type="transmembrane region" description="Helical" evidence="7">
    <location>
        <begin position="743"/>
        <end position="766"/>
    </location>
</feature>
<feature type="domain" description="ABC3 transporter permease C-terminal" evidence="8">
    <location>
        <begin position="350"/>
        <end position="466"/>
    </location>
</feature>
<dbReference type="InterPro" id="IPR050250">
    <property type="entry name" value="Macrolide_Exporter_MacB"/>
</dbReference>
<dbReference type="InterPro" id="IPR025857">
    <property type="entry name" value="MacB_PCD"/>
</dbReference>
<protein>
    <submittedName>
        <fullName evidence="10">ADOP family duplicated permease</fullName>
    </submittedName>
</protein>
<keyword evidence="11" id="KW-1185">Reference proteome</keyword>
<accession>A0ABW1EBM2</accession>
<feature type="transmembrane region" description="Helical" evidence="7">
    <location>
        <begin position="441"/>
        <end position="463"/>
    </location>
</feature>
<dbReference type="InterPro" id="IPR003838">
    <property type="entry name" value="ABC3_permease_C"/>
</dbReference>
<feature type="transmembrane region" description="Helical" evidence="7">
    <location>
        <begin position="342"/>
        <end position="367"/>
    </location>
</feature>
<feature type="transmembrane region" description="Helical" evidence="7">
    <location>
        <begin position="833"/>
        <end position="852"/>
    </location>
</feature>
<dbReference type="PANTHER" id="PTHR30572">
    <property type="entry name" value="MEMBRANE COMPONENT OF TRANSPORTER-RELATED"/>
    <property type="match status" value="1"/>
</dbReference>
<evidence type="ECO:0000256" key="4">
    <source>
        <dbReference type="ARBA" id="ARBA00022989"/>
    </source>
</evidence>
<gene>
    <name evidence="10" type="ORF">ACFPT7_05500</name>
</gene>
<proteinExistence type="inferred from homology"/>
<dbReference type="Proteomes" id="UP001596091">
    <property type="component" value="Unassembled WGS sequence"/>
</dbReference>
<feature type="transmembrane region" description="Helical" evidence="7">
    <location>
        <begin position="91"/>
        <end position="114"/>
    </location>
</feature>
<evidence type="ECO:0000259" key="8">
    <source>
        <dbReference type="Pfam" id="PF02687"/>
    </source>
</evidence>
<reference evidence="11" key="1">
    <citation type="journal article" date="2019" name="Int. J. Syst. Evol. Microbiol.">
        <title>The Global Catalogue of Microorganisms (GCM) 10K type strain sequencing project: providing services to taxonomists for standard genome sequencing and annotation.</title>
        <authorList>
            <consortium name="The Broad Institute Genomics Platform"/>
            <consortium name="The Broad Institute Genome Sequencing Center for Infectious Disease"/>
            <person name="Wu L."/>
            <person name="Ma J."/>
        </authorList>
    </citation>
    <scope>NUCLEOTIDE SEQUENCE [LARGE SCALE GENOMIC DNA]</scope>
    <source>
        <strain evidence="11">JCM 4087</strain>
    </source>
</reference>